<protein>
    <submittedName>
        <fullName evidence="7">D-allose transport system permease protein AlsC</fullName>
    </submittedName>
</protein>
<gene>
    <name evidence="7" type="primary">alsC_1</name>
    <name evidence="7" type="ORF">SDC9_68167</name>
</gene>
<organism evidence="7">
    <name type="scientific">bioreactor metagenome</name>
    <dbReference type="NCBI Taxonomy" id="1076179"/>
    <lineage>
        <taxon>unclassified sequences</taxon>
        <taxon>metagenomes</taxon>
        <taxon>ecological metagenomes</taxon>
    </lineage>
</organism>
<sequence>MENVEKQGAMRKLFKVRGMGQVITVTFGLIILCVVFGILNPIFFSSQNVGNLLRQIAPILIIGIGQSYVLITGNIDLSIGSVVGMSCMIAATLMTKGVGPMLAVLITLVCCLLLGVLNGALVAKCKLPPFIATLGTMTIARGIAQIVNNNYNTDSIGNAAKGFRNLFYYGKTLGLYNTIWIAILLWVVFNFILSKTRTGRHIYAIGSNVEAAKLSGVDIAATTTKAYVVSAFCACIVGLVICATSGMGTMDAGNTYEMYAVAASVIGGVSTLGGQGILLGTVIGASIWGVLQNGLQFVGAPVAIRNIVIGIIVVVSVLLDIILRSGKFRRSKLTNDKKRVIENNENKVEKL</sequence>
<evidence type="ECO:0000256" key="1">
    <source>
        <dbReference type="ARBA" id="ARBA00004651"/>
    </source>
</evidence>
<dbReference type="AlphaFoldDB" id="A0A644XZN2"/>
<dbReference type="CDD" id="cd06579">
    <property type="entry name" value="TM_PBP1_transp_AraH_like"/>
    <property type="match status" value="1"/>
</dbReference>
<keyword evidence="3 6" id="KW-0812">Transmembrane</keyword>
<keyword evidence="2" id="KW-1003">Cell membrane</keyword>
<feature type="transmembrane region" description="Helical" evidence="6">
    <location>
        <begin position="173"/>
        <end position="193"/>
    </location>
</feature>
<feature type="transmembrane region" description="Helical" evidence="6">
    <location>
        <begin position="21"/>
        <end position="40"/>
    </location>
</feature>
<feature type="transmembrane region" description="Helical" evidence="6">
    <location>
        <begin position="226"/>
        <end position="246"/>
    </location>
</feature>
<feature type="transmembrane region" description="Helical" evidence="6">
    <location>
        <begin position="52"/>
        <end position="70"/>
    </location>
</feature>
<evidence type="ECO:0000256" key="6">
    <source>
        <dbReference type="SAM" id="Phobius"/>
    </source>
</evidence>
<dbReference type="Pfam" id="PF02653">
    <property type="entry name" value="BPD_transp_2"/>
    <property type="match status" value="1"/>
</dbReference>
<dbReference type="EMBL" id="VSSQ01003652">
    <property type="protein sequence ID" value="MPM21722.1"/>
    <property type="molecule type" value="Genomic_DNA"/>
</dbReference>
<dbReference type="InterPro" id="IPR001851">
    <property type="entry name" value="ABC_transp_permease"/>
</dbReference>
<evidence type="ECO:0000256" key="4">
    <source>
        <dbReference type="ARBA" id="ARBA00022989"/>
    </source>
</evidence>
<dbReference type="GO" id="GO:0022857">
    <property type="term" value="F:transmembrane transporter activity"/>
    <property type="evidence" value="ECO:0007669"/>
    <property type="project" value="InterPro"/>
</dbReference>
<comment type="caution">
    <text evidence="7">The sequence shown here is derived from an EMBL/GenBank/DDBJ whole genome shotgun (WGS) entry which is preliminary data.</text>
</comment>
<evidence type="ECO:0000256" key="3">
    <source>
        <dbReference type="ARBA" id="ARBA00022692"/>
    </source>
</evidence>
<evidence type="ECO:0000313" key="7">
    <source>
        <dbReference type="EMBL" id="MPM21722.1"/>
    </source>
</evidence>
<keyword evidence="4 6" id="KW-1133">Transmembrane helix</keyword>
<feature type="transmembrane region" description="Helical" evidence="6">
    <location>
        <begin position="258"/>
        <end position="291"/>
    </location>
</feature>
<proteinExistence type="predicted"/>
<evidence type="ECO:0000256" key="5">
    <source>
        <dbReference type="ARBA" id="ARBA00023136"/>
    </source>
</evidence>
<feature type="transmembrane region" description="Helical" evidence="6">
    <location>
        <begin position="101"/>
        <end position="123"/>
    </location>
</feature>
<reference evidence="7" key="1">
    <citation type="submission" date="2019-08" db="EMBL/GenBank/DDBJ databases">
        <authorList>
            <person name="Kucharzyk K."/>
            <person name="Murdoch R.W."/>
            <person name="Higgins S."/>
            <person name="Loffler F."/>
        </authorList>
    </citation>
    <scope>NUCLEOTIDE SEQUENCE</scope>
</reference>
<evidence type="ECO:0000256" key="2">
    <source>
        <dbReference type="ARBA" id="ARBA00022475"/>
    </source>
</evidence>
<comment type="subcellular location">
    <subcellularLocation>
        <location evidence="1">Cell membrane</location>
        <topology evidence="1">Multi-pass membrane protein</topology>
    </subcellularLocation>
</comment>
<dbReference type="GO" id="GO:0005886">
    <property type="term" value="C:plasma membrane"/>
    <property type="evidence" value="ECO:0007669"/>
    <property type="project" value="UniProtKB-SubCell"/>
</dbReference>
<feature type="transmembrane region" description="Helical" evidence="6">
    <location>
        <begin position="303"/>
        <end position="323"/>
    </location>
</feature>
<keyword evidence="5 6" id="KW-0472">Membrane</keyword>
<name>A0A644XZN2_9ZZZZ</name>
<dbReference type="PANTHER" id="PTHR32196">
    <property type="entry name" value="ABC TRANSPORTER PERMEASE PROTEIN YPHD-RELATED-RELATED"/>
    <property type="match status" value="1"/>
</dbReference>
<accession>A0A644XZN2</accession>